<accession>A0A4Y2DN08</accession>
<dbReference type="AlphaFoldDB" id="A0A4Y2DN08"/>
<evidence type="ECO:0008006" key="3">
    <source>
        <dbReference type="Google" id="ProtNLM"/>
    </source>
</evidence>
<name>A0A4Y2DN08_ARAVE</name>
<comment type="caution">
    <text evidence="1">The sequence shown here is derived from an EMBL/GenBank/DDBJ whole genome shotgun (WGS) entry which is preliminary data.</text>
</comment>
<gene>
    <name evidence="1" type="ORF">AVEN_262839_1</name>
</gene>
<evidence type="ECO:0000313" key="2">
    <source>
        <dbReference type="Proteomes" id="UP000499080"/>
    </source>
</evidence>
<keyword evidence="2" id="KW-1185">Reference proteome</keyword>
<dbReference type="OrthoDB" id="10037236at2759"/>
<proteinExistence type="predicted"/>
<organism evidence="1 2">
    <name type="scientific">Araneus ventricosus</name>
    <name type="common">Orbweaver spider</name>
    <name type="synonym">Epeira ventricosa</name>
    <dbReference type="NCBI Taxonomy" id="182803"/>
    <lineage>
        <taxon>Eukaryota</taxon>
        <taxon>Metazoa</taxon>
        <taxon>Ecdysozoa</taxon>
        <taxon>Arthropoda</taxon>
        <taxon>Chelicerata</taxon>
        <taxon>Arachnida</taxon>
        <taxon>Araneae</taxon>
        <taxon>Araneomorphae</taxon>
        <taxon>Entelegynae</taxon>
        <taxon>Araneoidea</taxon>
        <taxon>Araneidae</taxon>
        <taxon>Araneus</taxon>
    </lineage>
</organism>
<reference evidence="1 2" key="1">
    <citation type="journal article" date="2019" name="Sci. Rep.">
        <title>Orb-weaving spider Araneus ventricosus genome elucidates the spidroin gene catalogue.</title>
        <authorList>
            <person name="Kono N."/>
            <person name="Nakamura H."/>
            <person name="Ohtoshi R."/>
            <person name="Moran D.A.P."/>
            <person name="Shinohara A."/>
            <person name="Yoshida Y."/>
            <person name="Fujiwara M."/>
            <person name="Mori M."/>
            <person name="Tomita M."/>
            <person name="Arakawa K."/>
        </authorList>
    </citation>
    <scope>NUCLEOTIDE SEQUENCE [LARGE SCALE GENOMIC DNA]</scope>
</reference>
<sequence length="214" mass="24230">MKGFNRDKHKMPPLVTENDIACTNEDKANEIANSLENQLKNNDISHPPTEYLVRQKVNEFKRSSVSTPITTCKASEVFENIGKFKNNKSPGIDKISNSMLKRLPLKITFRITDLINAVLRRHYFPKAWKTAIAVPILKPGGKKLLNCELLVRNILYDFKLESSGLIASAVAFCELLFLHHAICKVFFLMLIKGDSEGSALKLMSKEIKFLKSHL</sequence>
<dbReference type="EMBL" id="BGPR01167324">
    <property type="protein sequence ID" value="GBM18161.1"/>
    <property type="molecule type" value="Genomic_DNA"/>
</dbReference>
<dbReference type="Proteomes" id="UP000499080">
    <property type="component" value="Unassembled WGS sequence"/>
</dbReference>
<protein>
    <recommendedName>
        <fullName evidence="3">RNA-directed DNA polymerase from mobile element jockey</fullName>
    </recommendedName>
</protein>
<evidence type="ECO:0000313" key="1">
    <source>
        <dbReference type="EMBL" id="GBM18161.1"/>
    </source>
</evidence>